<evidence type="ECO:0000313" key="2">
    <source>
        <dbReference type="EMBL" id="KPL52828.1"/>
    </source>
</evidence>
<feature type="region of interest" description="Disordered" evidence="1">
    <location>
        <begin position="45"/>
        <end position="109"/>
    </location>
</feature>
<proteinExistence type="predicted"/>
<gene>
    <name evidence="2" type="ORF">ABB55_11905</name>
</gene>
<evidence type="ECO:0000313" key="3">
    <source>
        <dbReference type="Proteomes" id="UP000048984"/>
    </source>
</evidence>
<comment type="caution">
    <text evidence="2">The sequence shown here is derived from an EMBL/GenBank/DDBJ whole genome shotgun (WGS) entry which is preliminary data.</text>
</comment>
<evidence type="ECO:0000256" key="1">
    <source>
        <dbReference type="SAM" id="MobiDB-lite"/>
    </source>
</evidence>
<dbReference type="Proteomes" id="UP000048984">
    <property type="component" value="Unassembled WGS sequence"/>
</dbReference>
<organism evidence="2 3">
    <name type="scientific">Prosthecodimorpha hirschii</name>
    <dbReference type="NCBI Taxonomy" id="665126"/>
    <lineage>
        <taxon>Bacteria</taxon>
        <taxon>Pseudomonadati</taxon>
        <taxon>Pseudomonadota</taxon>
        <taxon>Alphaproteobacteria</taxon>
        <taxon>Hyphomicrobiales</taxon>
        <taxon>Ancalomicrobiaceae</taxon>
        <taxon>Prosthecodimorpha</taxon>
    </lineage>
</organism>
<dbReference type="AlphaFoldDB" id="A0A0P6W149"/>
<name>A0A0P6W149_9HYPH</name>
<dbReference type="EMBL" id="LJYW01000001">
    <property type="protein sequence ID" value="KPL52828.1"/>
    <property type="molecule type" value="Genomic_DNA"/>
</dbReference>
<feature type="compositionally biased region" description="Basic and acidic residues" evidence="1">
    <location>
        <begin position="55"/>
        <end position="69"/>
    </location>
</feature>
<reference evidence="2 3" key="2">
    <citation type="submission" date="2015-10" db="EMBL/GenBank/DDBJ databases">
        <title>Draft Genome Sequence of Prosthecomicrobium hirschii ATCC 27832.</title>
        <authorList>
            <person name="Daniel J."/>
            <person name="Givan S.A."/>
            <person name="Brun Y.V."/>
            <person name="Brown P.J."/>
        </authorList>
    </citation>
    <scope>NUCLEOTIDE SEQUENCE [LARGE SCALE GENOMIC DNA]</scope>
    <source>
        <strain evidence="2 3">16</strain>
    </source>
</reference>
<reference evidence="2 3" key="1">
    <citation type="submission" date="2015-09" db="EMBL/GenBank/DDBJ databases">
        <authorList>
            <person name="Jackson K.R."/>
            <person name="Lunt B.L."/>
            <person name="Fisher J.N.B."/>
            <person name="Gardner A.V."/>
            <person name="Bailey M.E."/>
            <person name="Deus L.M."/>
            <person name="Earl A.S."/>
            <person name="Gibby P.D."/>
            <person name="Hartmann K.A."/>
            <person name="Liu J.E."/>
            <person name="Manci A.M."/>
            <person name="Nielsen D.A."/>
            <person name="Solomon M.B."/>
            <person name="Breakwell D.P."/>
            <person name="Burnett S.H."/>
            <person name="Grose J.H."/>
        </authorList>
    </citation>
    <scope>NUCLEOTIDE SEQUENCE [LARGE SCALE GENOMIC DNA]</scope>
    <source>
        <strain evidence="2 3">16</strain>
    </source>
</reference>
<protein>
    <submittedName>
        <fullName evidence="2">Uncharacterized protein</fullName>
    </submittedName>
</protein>
<sequence>MGQDADRFGIRLGLLSLLANDAGQAQAGIVERHRSRAARRLPLQDVEMGVGQPEAIDREGPRARPEGRQAGESAGPHDVQMTLVEGVPGRDENGPGAVAQEAGERDLTGGDLGFDRLRVASGTEFAFAAAQGLVIDVPPAVLAEVNEVRIGL</sequence>
<accession>A0A0P6W149</accession>
<keyword evidence="3" id="KW-1185">Reference proteome</keyword>